<dbReference type="Pfam" id="PF01585">
    <property type="entry name" value="G-patch"/>
    <property type="match status" value="1"/>
</dbReference>
<dbReference type="GO" id="GO:0071008">
    <property type="term" value="C:U2-type post-mRNA release spliceosomal complex"/>
    <property type="evidence" value="ECO:0007669"/>
    <property type="project" value="TreeGrafter"/>
</dbReference>
<comment type="caution">
    <text evidence="5">The sequence shown here is derived from an EMBL/GenBank/DDBJ whole genome shotgun (WGS) entry which is preliminary data.</text>
</comment>
<dbReference type="PROSITE" id="PS50174">
    <property type="entry name" value="G_PATCH"/>
    <property type="match status" value="1"/>
</dbReference>
<evidence type="ECO:0000313" key="6">
    <source>
        <dbReference type="Proteomes" id="UP000243217"/>
    </source>
</evidence>
<feature type="region of interest" description="Disordered" evidence="3">
    <location>
        <begin position="1"/>
        <end position="47"/>
    </location>
</feature>
<feature type="region of interest" description="Disordered" evidence="3">
    <location>
        <begin position="59"/>
        <end position="174"/>
    </location>
</feature>
<dbReference type="InterPro" id="IPR024933">
    <property type="entry name" value="TFP11"/>
</dbReference>
<dbReference type="PANTHER" id="PTHR23329">
    <property type="entry name" value="TUFTELIN-INTERACTING PROTEIN 11-RELATED"/>
    <property type="match status" value="1"/>
</dbReference>
<evidence type="ECO:0000256" key="3">
    <source>
        <dbReference type="SAM" id="MobiDB-lite"/>
    </source>
</evidence>
<dbReference type="InterPro" id="IPR000467">
    <property type="entry name" value="G_patch_dom"/>
</dbReference>
<dbReference type="Pfam" id="PF07842">
    <property type="entry name" value="GCFC"/>
    <property type="match status" value="1"/>
</dbReference>
<dbReference type="GO" id="GO:0000390">
    <property type="term" value="P:spliceosomal complex disassembly"/>
    <property type="evidence" value="ECO:0007669"/>
    <property type="project" value="InterPro"/>
</dbReference>
<dbReference type="GO" id="GO:0003676">
    <property type="term" value="F:nucleic acid binding"/>
    <property type="evidence" value="ECO:0007669"/>
    <property type="project" value="InterPro"/>
</dbReference>
<dbReference type="OrthoDB" id="29523at2759"/>
<gene>
    <name evidence="5" type="ORF">THRCLA_00717</name>
</gene>
<comment type="subcellular location">
    <subcellularLocation>
        <location evidence="2">Nucleus</location>
    </subcellularLocation>
</comment>
<accession>A0A1W0AAE3</accession>
<dbReference type="InterPro" id="IPR022783">
    <property type="entry name" value="GCFC_dom"/>
</dbReference>
<dbReference type="SMART" id="SM00443">
    <property type="entry name" value="G_patch"/>
    <property type="match status" value="1"/>
</dbReference>
<evidence type="ECO:0000259" key="4">
    <source>
        <dbReference type="PROSITE" id="PS50174"/>
    </source>
</evidence>
<dbReference type="STRING" id="74557.A0A1W0AAE3"/>
<feature type="compositionally biased region" description="Basic and acidic residues" evidence="3">
    <location>
        <begin position="1"/>
        <end position="24"/>
    </location>
</feature>
<keyword evidence="2" id="KW-0747">Spliceosome</keyword>
<dbReference type="PIRSF" id="PIRSF017706">
    <property type="entry name" value="TFIP11"/>
    <property type="match status" value="1"/>
</dbReference>
<keyword evidence="2" id="KW-0539">Nucleus</keyword>
<protein>
    <recommendedName>
        <fullName evidence="4">G-patch domain-containing protein</fullName>
    </recommendedName>
</protein>
<evidence type="ECO:0000313" key="5">
    <source>
        <dbReference type="EMBL" id="OQS07274.1"/>
    </source>
</evidence>
<reference evidence="5 6" key="1">
    <citation type="journal article" date="2014" name="Genome Biol. Evol.">
        <title>The secreted proteins of Achlya hypogyna and Thraustotheca clavata identify the ancestral oomycete secretome and reveal gene acquisitions by horizontal gene transfer.</title>
        <authorList>
            <person name="Misner I."/>
            <person name="Blouin N."/>
            <person name="Leonard G."/>
            <person name="Richards T.A."/>
            <person name="Lane C.E."/>
        </authorList>
    </citation>
    <scope>NUCLEOTIDE SEQUENCE [LARGE SCALE GENOMIC DNA]</scope>
    <source>
        <strain evidence="5 6">ATCC 34112</strain>
    </source>
</reference>
<dbReference type="AlphaFoldDB" id="A0A1W0AAE3"/>
<dbReference type="InterPro" id="IPR045211">
    <property type="entry name" value="TFP11/STIP/Ntr1"/>
</dbReference>
<dbReference type="PANTHER" id="PTHR23329:SF1">
    <property type="entry name" value="TUFTELIN-INTERACTING PROTEIN 11"/>
    <property type="match status" value="1"/>
</dbReference>
<feature type="compositionally biased region" description="Basic and acidic residues" evidence="3">
    <location>
        <begin position="159"/>
        <end position="174"/>
    </location>
</feature>
<keyword evidence="2" id="KW-0508">mRNA splicing</keyword>
<keyword evidence="2" id="KW-0507">mRNA processing</keyword>
<keyword evidence="6" id="KW-1185">Reference proteome</keyword>
<feature type="domain" description="G-patch" evidence="4">
    <location>
        <begin position="195"/>
        <end position="239"/>
    </location>
</feature>
<proteinExistence type="inferred from homology"/>
<name>A0A1W0AAE3_9STRA</name>
<feature type="compositionally biased region" description="Basic and acidic residues" evidence="3">
    <location>
        <begin position="72"/>
        <end position="82"/>
    </location>
</feature>
<dbReference type="EMBL" id="JNBS01000256">
    <property type="protein sequence ID" value="OQS07274.1"/>
    <property type="molecule type" value="Genomic_DNA"/>
</dbReference>
<evidence type="ECO:0000256" key="1">
    <source>
        <dbReference type="ARBA" id="ARBA00010900"/>
    </source>
</evidence>
<dbReference type="Proteomes" id="UP000243217">
    <property type="component" value="Unassembled WGS sequence"/>
</dbReference>
<comment type="similarity">
    <text evidence="1 2">Belongs to the TFP11/STIP family.</text>
</comment>
<evidence type="ECO:0000256" key="2">
    <source>
        <dbReference type="PIRNR" id="PIRNR017706"/>
    </source>
</evidence>
<sequence>MATRRPSDGPQRRRRAPGGDDGTKKRSRGGLGFVSSSEEPASEIPKGYSNASFAAMFTRASTQDTIEPLEATEEKQQGHHTEATLNEISEDNQRENGNLTMQQDDVDDNEEESHPGLGLSALEQPKQGFSNADFASMFQHSFNEQEEKVDENAQDDVEMDKKEDEINEVKEVKKSSAPALPAVNIASMGKWEKHTKGFGMKMLAKMGFKGRLGKDEQGIAVPIAVKARPNQLGLGANGFKEATTLAQNRQVERELHGKTVEDEEEEARKAEIFGQDDGAWRKRLGAPKKRKRTARDILEAEPDEPKPSIVIDMRGPEAVKYTNGLSEVQIQTLVSAPILGQELLFNLRTLVNRAEGSIRDTQHRINAERARLHRLQSAANVTSESHHRDALAQENIAAIMTTLKIMHEKLPELMNPDAIELIADTLVSLQQKFPAEFESHSVIDALPSLTIPLLKTYSSNWHPLEEIDDFAISFRSCFDWIHNCLKKCVAAVEADTIGVFSSDIASETRHDRIFQHISKEILVPPVLSALYRWDAHYPCLQLIDFLDTFAHPLVVEHLLVEGVLPKLKQAVRMWNPRTDAIHLHEWLLPWANRFTKEQFHEPIFPLIRETMSCALAQWHPRDASIFSVLGPWKEVWSPEDFALFTHKSIVRKIIRSLNRELTVHPTDTNIEPLEWTLAWHNILPDRQLVALLEGEFFHKWLKVLHRWIEMANEAPEEERKVMITEIVMWFHGWKEFFQPVWHHERIRILFYAALQLLGCLGNTKAVLPNLNVLAVTYDAALVLGGKVKRQEVRKPVSSEAVHLREIVEGAAMEKGIEFVPHPKNYRIEGKLVYCFGKLHVYIDHELLHAEVTKGKYEPIDLDELVKRAS</sequence>
<feature type="compositionally biased region" description="Acidic residues" evidence="3">
    <location>
        <begin position="147"/>
        <end position="158"/>
    </location>
</feature>
<organism evidence="5 6">
    <name type="scientific">Thraustotheca clavata</name>
    <dbReference type="NCBI Taxonomy" id="74557"/>
    <lineage>
        <taxon>Eukaryota</taxon>
        <taxon>Sar</taxon>
        <taxon>Stramenopiles</taxon>
        <taxon>Oomycota</taxon>
        <taxon>Saprolegniomycetes</taxon>
        <taxon>Saprolegniales</taxon>
        <taxon>Achlyaceae</taxon>
        <taxon>Thraustotheca</taxon>
    </lineage>
</organism>